<comment type="caution">
    <text evidence="6">The sequence shown here is derived from an EMBL/GenBank/DDBJ whole genome shotgun (WGS) entry which is preliminary data.</text>
</comment>
<evidence type="ECO:0000256" key="4">
    <source>
        <dbReference type="PROSITE-ProRule" id="PRU00433"/>
    </source>
</evidence>
<dbReference type="eggNOG" id="COG2010">
    <property type="taxonomic scope" value="Bacteria"/>
</dbReference>
<dbReference type="EMBL" id="APVH01000027">
    <property type="protein sequence ID" value="EPX82135.1"/>
    <property type="molecule type" value="Genomic_DNA"/>
</dbReference>
<evidence type="ECO:0000256" key="3">
    <source>
        <dbReference type="ARBA" id="ARBA00023004"/>
    </source>
</evidence>
<evidence type="ECO:0000259" key="5">
    <source>
        <dbReference type="PROSITE" id="PS51007"/>
    </source>
</evidence>
<keyword evidence="3 4" id="KW-0408">Iron</keyword>
<dbReference type="STRING" id="1123237.Salmuc_02504"/>
<dbReference type="InterPro" id="IPR051459">
    <property type="entry name" value="Cytochrome_c-type_DH"/>
</dbReference>
<reference evidence="7" key="1">
    <citation type="journal article" date="2014" name="Stand. Genomic Sci.">
        <title>Genome sequence of the exopolysaccharide-producing Salipiger mucosus type strain (DSM 16094(T)), a moderately halophilic member of the Roseobacter clade.</title>
        <authorList>
            <person name="Riedel T."/>
            <person name="Spring S."/>
            <person name="Fiebig A."/>
            <person name="Petersen J."/>
            <person name="Kyrpides N.C."/>
            <person name="Goker M."/>
            <person name="Klenk H.P."/>
        </authorList>
    </citation>
    <scope>NUCLEOTIDE SEQUENCE [LARGE SCALE GENOMIC DNA]</scope>
    <source>
        <strain evidence="7">DSM 16094</strain>
    </source>
</reference>
<dbReference type="Gene3D" id="1.10.760.10">
    <property type="entry name" value="Cytochrome c-like domain"/>
    <property type="match status" value="1"/>
</dbReference>
<name>S9RVW1_9RHOB</name>
<feature type="domain" description="Cytochrome c" evidence="5">
    <location>
        <begin position="38"/>
        <end position="143"/>
    </location>
</feature>
<dbReference type="GO" id="GO:0020037">
    <property type="term" value="F:heme binding"/>
    <property type="evidence" value="ECO:0007669"/>
    <property type="project" value="InterPro"/>
</dbReference>
<dbReference type="SUPFAM" id="SSF46626">
    <property type="entry name" value="Cytochrome c"/>
    <property type="match status" value="2"/>
</dbReference>
<dbReference type="PANTHER" id="PTHR35008:SF8">
    <property type="entry name" value="ALCOHOL DEHYDROGENASE CYTOCHROME C SUBUNIT"/>
    <property type="match status" value="1"/>
</dbReference>
<dbReference type="Proteomes" id="UP000015347">
    <property type="component" value="Unassembled WGS sequence"/>
</dbReference>
<gene>
    <name evidence="6" type="ORF">Salmuc_02504</name>
</gene>
<dbReference type="OrthoDB" id="9811281at2"/>
<keyword evidence="7" id="KW-1185">Reference proteome</keyword>
<evidence type="ECO:0000313" key="6">
    <source>
        <dbReference type="EMBL" id="EPX82135.1"/>
    </source>
</evidence>
<keyword evidence="1 4" id="KW-0349">Heme</keyword>
<evidence type="ECO:0000256" key="1">
    <source>
        <dbReference type="ARBA" id="ARBA00022617"/>
    </source>
</evidence>
<dbReference type="InterPro" id="IPR036909">
    <property type="entry name" value="Cyt_c-like_dom_sf"/>
</dbReference>
<evidence type="ECO:0000313" key="7">
    <source>
        <dbReference type="Proteomes" id="UP000015347"/>
    </source>
</evidence>
<accession>S9RVW1</accession>
<dbReference type="RefSeq" id="WP_020043249.1">
    <property type="nucleotide sequence ID" value="NZ_KE557276.1"/>
</dbReference>
<protein>
    <submittedName>
        <fullName evidence="6">Putative diheme cytochrome c-553</fullName>
    </submittedName>
</protein>
<dbReference type="HOGENOM" id="CLU_028594_2_1_5"/>
<dbReference type="Pfam" id="PF00034">
    <property type="entry name" value="Cytochrom_C"/>
    <property type="match status" value="1"/>
</dbReference>
<dbReference type="InterPro" id="IPR009056">
    <property type="entry name" value="Cyt_c-like_dom"/>
</dbReference>
<dbReference type="AlphaFoldDB" id="S9RVW1"/>
<evidence type="ECO:0000256" key="2">
    <source>
        <dbReference type="ARBA" id="ARBA00022723"/>
    </source>
</evidence>
<sequence length="301" mass="31407">MSRLHAVTLAAAGLAVAGTAALAFWPIGEPVDLAGIEGDAERGAYLARAGGCIACHSDPGSGKPALSGGAPIRTGFGTFVPPNLTTHEAAGLGGWDVSDFARAVRQGISPEGEAYYPAFPHPFYAKLSDRDVADLWAAFRTVPPHGVPAPPHEVAFPFNLRFGLKLWRAAFGDAPSVAEDPTRSEAWNRGRWLVNGLAHCGACHTDRNALGGRIAERRLAGSDDLPGGGKAPPITPEALKEDGWTVSSLSFALKSGVMPDGDTFGGGMGEVVQEGTAWLRPEDREAMARFLLDDEAAGDGS</sequence>
<keyword evidence="2 4" id="KW-0479">Metal-binding</keyword>
<dbReference type="PANTHER" id="PTHR35008">
    <property type="entry name" value="BLL4482 PROTEIN-RELATED"/>
    <property type="match status" value="1"/>
</dbReference>
<dbReference type="GO" id="GO:0046872">
    <property type="term" value="F:metal ion binding"/>
    <property type="evidence" value="ECO:0007669"/>
    <property type="project" value="UniProtKB-KW"/>
</dbReference>
<dbReference type="PROSITE" id="PS51007">
    <property type="entry name" value="CYTC"/>
    <property type="match status" value="1"/>
</dbReference>
<proteinExistence type="predicted"/>
<organism evidence="6 7">
    <name type="scientific">Salipiger mucosus DSM 16094</name>
    <dbReference type="NCBI Taxonomy" id="1123237"/>
    <lineage>
        <taxon>Bacteria</taxon>
        <taxon>Pseudomonadati</taxon>
        <taxon>Pseudomonadota</taxon>
        <taxon>Alphaproteobacteria</taxon>
        <taxon>Rhodobacterales</taxon>
        <taxon>Roseobacteraceae</taxon>
        <taxon>Salipiger</taxon>
    </lineage>
</organism>
<dbReference type="GO" id="GO:0009055">
    <property type="term" value="F:electron transfer activity"/>
    <property type="evidence" value="ECO:0007669"/>
    <property type="project" value="InterPro"/>
</dbReference>